<feature type="compositionally biased region" description="Low complexity" evidence="6">
    <location>
        <begin position="274"/>
        <end position="287"/>
    </location>
</feature>
<feature type="chain" id="PRO_5040218357" evidence="8">
    <location>
        <begin position="20"/>
        <end position="321"/>
    </location>
</feature>
<comment type="subcellular location">
    <subcellularLocation>
        <location evidence="5">Endomembrane system</location>
        <topology evidence="5">Single-pass membrane protein</topology>
    </subcellularLocation>
</comment>
<dbReference type="PRINTS" id="PR00625">
    <property type="entry name" value="JDOMAIN"/>
</dbReference>
<feature type="region of interest" description="Disordered" evidence="6">
    <location>
        <begin position="259"/>
        <end position="321"/>
    </location>
</feature>
<evidence type="ECO:0000256" key="8">
    <source>
        <dbReference type="SAM" id="SignalP"/>
    </source>
</evidence>
<evidence type="ECO:0000256" key="7">
    <source>
        <dbReference type="SAM" id="Phobius"/>
    </source>
</evidence>
<feature type="domain" description="J" evidence="9">
    <location>
        <begin position="43"/>
        <end position="108"/>
    </location>
</feature>
<dbReference type="InterPro" id="IPR001623">
    <property type="entry name" value="DnaJ_domain"/>
</dbReference>
<dbReference type="EMBL" id="MU151222">
    <property type="protein sequence ID" value="KAF9446947.1"/>
    <property type="molecule type" value="Genomic_DNA"/>
</dbReference>
<dbReference type="CDD" id="cd06257">
    <property type="entry name" value="DnaJ"/>
    <property type="match status" value="1"/>
</dbReference>
<evidence type="ECO:0000256" key="5">
    <source>
        <dbReference type="ARBA" id="ARBA00037847"/>
    </source>
</evidence>
<feature type="transmembrane region" description="Helical" evidence="7">
    <location>
        <begin position="128"/>
        <end position="147"/>
    </location>
</feature>
<dbReference type="Pfam" id="PF00226">
    <property type="entry name" value="DnaJ"/>
    <property type="match status" value="1"/>
</dbReference>
<protein>
    <submittedName>
        <fullName evidence="10">DnaJ-domain-containing protein</fullName>
    </submittedName>
</protein>
<dbReference type="PANTHER" id="PTHR44653:SF2">
    <property type="entry name" value="DNAJ HOMOLOG SUBFAMILY C MEMBER 1"/>
    <property type="match status" value="1"/>
</dbReference>
<evidence type="ECO:0000256" key="2">
    <source>
        <dbReference type="ARBA" id="ARBA00022729"/>
    </source>
</evidence>
<evidence type="ECO:0000256" key="3">
    <source>
        <dbReference type="ARBA" id="ARBA00022989"/>
    </source>
</evidence>
<dbReference type="PANTHER" id="PTHR44653">
    <property type="entry name" value="DNAJ HOMOLOG SUBFAMILY C MEMBER 1"/>
    <property type="match status" value="1"/>
</dbReference>
<feature type="compositionally biased region" description="Acidic residues" evidence="6">
    <location>
        <begin position="261"/>
        <end position="273"/>
    </location>
</feature>
<accession>A0A9P6C0T7</accession>
<keyword evidence="4 7" id="KW-0472">Membrane</keyword>
<evidence type="ECO:0000256" key="4">
    <source>
        <dbReference type="ARBA" id="ARBA00023136"/>
    </source>
</evidence>
<reference evidence="10" key="1">
    <citation type="submission" date="2020-11" db="EMBL/GenBank/DDBJ databases">
        <authorList>
            <consortium name="DOE Joint Genome Institute"/>
            <person name="Ahrendt S."/>
            <person name="Riley R."/>
            <person name="Andreopoulos W."/>
            <person name="Labutti K."/>
            <person name="Pangilinan J."/>
            <person name="Ruiz-Duenas F.J."/>
            <person name="Barrasa J.M."/>
            <person name="Sanchez-Garcia M."/>
            <person name="Camarero S."/>
            <person name="Miyauchi S."/>
            <person name="Serrano A."/>
            <person name="Linde D."/>
            <person name="Babiker R."/>
            <person name="Drula E."/>
            <person name="Ayuso-Fernandez I."/>
            <person name="Pacheco R."/>
            <person name="Padilla G."/>
            <person name="Ferreira P."/>
            <person name="Barriuso J."/>
            <person name="Kellner H."/>
            <person name="Castanera R."/>
            <person name="Alfaro M."/>
            <person name="Ramirez L."/>
            <person name="Pisabarro A.G."/>
            <person name="Kuo A."/>
            <person name="Tritt A."/>
            <person name="Lipzen A."/>
            <person name="He G."/>
            <person name="Yan M."/>
            <person name="Ng V."/>
            <person name="Cullen D."/>
            <person name="Martin F."/>
            <person name="Rosso M.-N."/>
            <person name="Henrissat B."/>
            <person name="Hibbett D."/>
            <person name="Martinez A.T."/>
            <person name="Grigoriev I.V."/>
        </authorList>
    </citation>
    <scope>NUCLEOTIDE SEQUENCE</scope>
    <source>
        <strain evidence="10">MF-IS2</strain>
    </source>
</reference>
<dbReference type="Proteomes" id="UP000807342">
    <property type="component" value="Unassembled WGS sequence"/>
</dbReference>
<dbReference type="GO" id="GO:0012505">
    <property type="term" value="C:endomembrane system"/>
    <property type="evidence" value="ECO:0007669"/>
    <property type="project" value="UniProtKB-SubCell"/>
</dbReference>
<keyword evidence="2 8" id="KW-0732">Signal</keyword>
<dbReference type="SMART" id="SM00271">
    <property type="entry name" value="DnaJ"/>
    <property type="match status" value="1"/>
</dbReference>
<evidence type="ECO:0000259" key="9">
    <source>
        <dbReference type="PROSITE" id="PS50076"/>
    </source>
</evidence>
<dbReference type="PROSITE" id="PS50076">
    <property type="entry name" value="DNAJ_2"/>
    <property type="match status" value="1"/>
</dbReference>
<feature type="compositionally biased region" description="Basic residues" evidence="6">
    <location>
        <begin position="312"/>
        <end position="321"/>
    </location>
</feature>
<gene>
    <name evidence="10" type="ORF">P691DRAFT_707631</name>
</gene>
<keyword evidence="3 7" id="KW-1133">Transmembrane helix</keyword>
<name>A0A9P6C0T7_9AGAR</name>
<comment type="caution">
    <text evidence="10">The sequence shown here is derived from an EMBL/GenBank/DDBJ whole genome shotgun (WGS) entry which is preliminary data.</text>
</comment>
<dbReference type="SUPFAM" id="SSF46565">
    <property type="entry name" value="Chaperone J-domain"/>
    <property type="match status" value="1"/>
</dbReference>
<evidence type="ECO:0000256" key="6">
    <source>
        <dbReference type="SAM" id="MobiDB-lite"/>
    </source>
</evidence>
<evidence type="ECO:0000256" key="1">
    <source>
        <dbReference type="ARBA" id="ARBA00022692"/>
    </source>
</evidence>
<dbReference type="OrthoDB" id="413400at2759"/>
<organism evidence="10 11">
    <name type="scientific">Macrolepiota fuliginosa MF-IS2</name>
    <dbReference type="NCBI Taxonomy" id="1400762"/>
    <lineage>
        <taxon>Eukaryota</taxon>
        <taxon>Fungi</taxon>
        <taxon>Dikarya</taxon>
        <taxon>Basidiomycota</taxon>
        <taxon>Agaricomycotina</taxon>
        <taxon>Agaricomycetes</taxon>
        <taxon>Agaricomycetidae</taxon>
        <taxon>Agaricales</taxon>
        <taxon>Agaricineae</taxon>
        <taxon>Agaricaceae</taxon>
        <taxon>Macrolepiota</taxon>
    </lineage>
</organism>
<evidence type="ECO:0000313" key="10">
    <source>
        <dbReference type="EMBL" id="KAF9446947.1"/>
    </source>
</evidence>
<evidence type="ECO:0000313" key="11">
    <source>
        <dbReference type="Proteomes" id="UP000807342"/>
    </source>
</evidence>
<dbReference type="InterPro" id="IPR052606">
    <property type="entry name" value="DnaJ_domain_protein"/>
</dbReference>
<dbReference type="AlphaFoldDB" id="A0A9P6C0T7"/>
<feature type="signal peptide" evidence="8">
    <location>
        <begin position="1"/>
        <end position="19"/>
    </location>
</feature>
<dbReference type="InterPro" id="IPR036869">
    <property type="entry name" value="J_dom_sf"/>
</dbReference>
<proteinExistence type="predicted"/>
<sequence length="321" mass="36309">MRLYLLFTIFAVLITAVFAWQKEDYEIFDLVSSLETAEGKGTTFYSWLDVPSTASTSEIAKAYRKLSMKMHPDKNPGVKGAHERFARLGVIANILRNKESRKRYDFFYKNGVPKWRGTGYYYSRFRPGLGTVLVFLIFFTSALQLVIQKMNYKKDLARIDLITSRARHAAWGPKMIPIPGQRKVRVNLGEQRDEDGFVEGTKTIEMVVEGENVYILDGDGTLHPIDNSTATRPSVGNTWFITLMKDLFRKAIPKKEKPEEIVEPYDVDTDSDDASSTATSEATRSGTNTPKEDTGKGGSLNSRLMPVEKAGGKRRKVNKRR</sequence>
<dbReference type="Gene3D" id="1.10.287.110">
    <property type="entry name" value="DnaJ domain"/>
    <property type="match status" value="1"/>
</dbReference>
<keyword evidence="1 7" id="KW-0812">Transmembrane</keyword>
<keyword evidence="11" id="KW-1185">Reference proteome</keyword>